<evidence type="ECO:0000313" key="4">
    <source>
        <dbReference type="Proteomes" id="UP001626603"/>
    </source>
</evidence>
<evidence type="ECO:0000313" key="3">
    <source>
        <dbReference type="EMBL" id="WOX55786.1"/>
    </source>
</evidence>
<name>A0ABD8A8E2_9EURY</name>
<evidence type="ECO:0000256" key="1">
    <source>
        <dbReference type="ARBA" id="ARBA00022801"/>
    </source>
</evidence>
<evidence type="ECO:0000259" key="2">
    <source>
        <dbReference type="PROSITE" id="PS51462"/>
    </source>
</evidence>
<dbReference type="InterPro" id="IPR015797">
    <property type="entry name" value="NUDIX_hydrolase-like_dom_sf"/>
</dbReference>
<dbReference type="Pfam" id="PF00293">
    <property type="entry name" value="NUDIX"/>
    <property type="match status" value="1"/>
</dbReference>
<dbReference type="PROSITE" id="PS00893">
    <property type="entry name" value="NUDIX_BOX"/>
    <property type="match status" value="1"/>
</dbReference>
<dbReference type="InterPro" id="IPR020084">
    <property type="entry name" value="NUDIX_hydrolase_CS"/>
</dbReference>
<dbReference type="CDD" id="cd04664">
    <property type="entry name" value="NUDIX_DHNTPase_like"/>
    <property type="match status" value="1"/>
</dbReference>
<keyword evidence="4" id="KW-1185">Reference proteome</keyword>
<dbReference type="PANTHER" id="PTHR21340:SF0">
    <property type="entry name" value="BIS(5'-NUCLEOSYL)-TETRAPHOSPHATASE [ASYMMETRICAL]"/>
    <property type="match status" value="1"/>
</dbReference>
<feature type="domain" description="Nudix hydrolase" evidence="2">
    <location>
        <begin position="2"/>
        <end position="141"/>
    </location>
</feature>
<dbReference type="AlphaFoldDB" id="A0ABD8A8E2"/>
<dbReference type="SUPFAM" id="SSF55811">
    <property type="entry name" value="Nudix"/>
    <property type="match status" value="1"/>
</dbReference>
<organism evidence="3 4">
    <name type="scientific">Methanoculleus palmolei</name>
    <dbReference type="NCBI Taxonomy" id="72612"/>
    <lineage>
        <taxon>Archaea</taxon>
        <taxon>Methanobacteriati</taxon>
        <taxon>Methanobacteriota</taxon>
        <taxon>Stenosarchaea group</taxon>
        <taxon>Methanomicrobia</taxon>
        <taxon>Methanomicrobiales</taxon>
        <taxon>Methanomicrobiaceae</taxon>
        <taxon>Methanoculleus</taxon>
    </lineage>
</organism>
<sequence length="151" mass="17616">MRQPLNIHVYLYRKNHNDVFEYAVFQRADDPKCWQGISGGVEEGETIEQAALRESFEEAGVAIDTPLYRLDTVSFLPSDIFSVHNKWGKDVVVCPMHFFAIPFQGEIVLSNEHLDVKWCTFQNAYGIIYWHDQKTALWELNQRLLRGNLIR</sequence>
<gene>
    <name evidence="3" type="ORF">R6Y95_00265</name>
</gene>
<dbReference type="PROSITE" id="PS51462">
    <property type="entry name" value="NUDIX"/>
    <property type="match status" value="1"/>
</dbReference>
<dbReference type="PANTHER" id="PTHR21340">
    <property type="entry name" value="DIADENOSINE 5,5-P1,P4-TETRAPHOSPHATE PYROPHOSPHOHYDROLASE MUTT"/>
    <property type="match status" value="1"/>
</dbReference>
<dbReference type="EMBL" id="CP137641">
    <property type="protein sequence ID" value="WOX55786.1"/>
    <property type="molecule type" value="Genomic_DNA"/>
</dbReference>
<dbReference type="GO" id="GO:0016787">
    <property type="term" value="F:hydrolase activity"/>
    <property type="evidence" value="ECO:0007669"/>
    <property type="project" value="UniProtKB-KW"/>
</dbReference>
<dbReference type="Proteomes" id="UP001626603">
    <property type="component" value="Chromosome"/>
</dbReference>
<reference evidence="3 4" key="1">
    <citation type="submission" date="2023-10" db="EMBL/GenBank/DDBJ databases">
        <title>The complete genome sequence of Methanoculleus palmolei DSM 4273.</title>
        <authorList>
            <person name="Lai S.-J."/>
            <person name="You Y.-T."/>
            <person name="Chen S.-C."/>
        </authorList>
    </citation>
    <scope>NUCLEOTIDE SEQUENCE [LARGE SCALE GENOMIC DNA]</scope>
    <source>
        <strain evidence="3 4">DSM 4273</strain>
    </source>
</reference>
<proteinExistence type="predicted"/>
<dbReference type="Gene3D" id="3.90.79.10">
    <property type="entry name" value="Nucleoside Triphosphate Pyrophosphohydrolase"/>
    <property type="match status" value="1"/>
</dbReference>
<keyword evidence="1" id="KW-0378">Hydrolase</keyword>
<dbReference type="InterPro" id="IPR051325">
    <property type="entry name" value="Nudix_hydrolase_domain"/>
</dbReference>
<dbReference type="InterPro" id="IPR000086">
    <property type="entry name" value="NUDIX_hydrolase_dom"/>
</dbReference>
<accession>A0ABD8A8E2</accession>
<protein>
    <submittedName>
        <fullName evidence="3">NUDIX domain-containing protein</fullName>
    </submittedName>
</protein>
<dbReference type="PRINTS" id="PR00502">
    <property type="entry name" value="NUDIXFAMILY"/>
</dbReference>
<dbReference type="InterPro" id="IPR020476">
    <property type="entry name" value="Nudix_hydrolase"/>
</dbReference>